<dbReference type="InterPro" id="IPR011249">
    <property type="entry name" value="Metalloenz_LuxS/M16"/>
</dbReference>
<dbReference type="OrthoDB" id="10250783at2759"/>
<keyword evidence="7" id="KW-0862">Zinc</keyword>
<feature type="domain" description="Peptidase M16C associated" evidence="11">
    <location>
        <begin position="556"/>
        <end position="819"/>
    </location>
</feature>
<keyword evidence="6" id="KW-0378">Hydrolase</keyword>
<evidence type="ECO:0000313" key="12">
    <source>
        <dbReference type="EMBL" id="VEU37959.1"/>
    </source>
</evidence>
<protein>
    <recommendedName>
        <fullName evidence="11">Peptidase M16C associated domain-containing protein</fullName>
    </recommendedName>
</protein>
<dbReference type="FunFam" id="3.30.830.10:FF:000009">
    <property type="entry name" value="Presequence protease, mitochondrial"/>
    <property type="match status" value="1"/>
</dbReference>
<organism evidence="12 13">
    <name type="scientific">Pseudo-nitzschia multistriata</name>
    <dbReference type="NCBI Taxonomy" id="183589"/>
    <lineage>
        <taxon>Eukaryota</taxon>
        <taxon>Sar</taxon>
        <taxon>Stramenopiles</taxon>
        <taxon>Ochrophyta</taxon>
        <taxon>Bacillariophyta</taxon>
        <taxon>Bacillariophyceae</taxon>
        <taxon>Bacillariophycidae</taxon>
        <taxon>Bacillariales</taxon>
        <taxon>Bacillariaceae</taxon>
        <taxon>Pseudo-nitzschia</taxon>
    </lineage>
</organism>
<comment type="similarity">
    <text evidence="3">Belongs to the peptidase M16 family. PreP subfamily.</text>
</comment>
<dbReference type="GO" id="GO:0046872">
    <property type="term" value="F:metal ion binding"/>
    <property type="evidence" value="ECO:0007669"/>
    <property type="project" value="UniProtKB-KW"/>
</dbReference>
<dbReference type="Pfam" id="PF22516">
    <property type="entry name" value="PreP_C"/>
    <property type="match status" value="1"/>
</dbReference>
<evidence type="ECO:0000259" key="11">
    <source>
        <dbReference type="SMART" id="SM01264"/>
    </source>
</evidence>
<dbReference type="SMART" id="SM01264">
    <property type="entry name" value="M16C_associated"/>
    <property type="match status" value="1"/>
</dbReference>
<keyword evidence="10" id="KW-0175">Coiled coil</keyword>
<evidence type="ECO:0000256" key="5">
    <source>
        <dbReference type="ARBA" id="ARBA00022723"/>
    </source>
</evidence>
<evidence type="ECO:0000313" key="13">
    <source>
        <dbReference type="Proteomes" id="UP000291116"/>
    </source>
</evidence>
<dbReference type="Gene3D" id="3.30.830.10">
    <property type="entry name" value="Metalloenzyme, LuxS/M16 peptidase-like"/>
    <property type="match status" value="4"/>
</dbReference>
<dbReference type="FunFam" id="3.30.830.10:FF:000034">
    <property type="entry name" value="presequence protease 1, chloroplastic/mitochondrial"/>
    <property type="match status" value="1"/>
</dbReference>
<evidence type="ECO:0000256" key="4">
    <source>
        <dbReference type="ARBA" id="ARBA00022670"/>
    </source>
</evidence>
<keyword evidence="4" id="KW-0645">Protease</keyword>
<keyword evidence="8" id="KW-0482">Metalloprotease</keyword>
<dbReference type="InterPro" id="IPR011765">
    <property type="entry name" value="Pept_M16_N"/>
</dbReference>
<dbReference type="EMBL" id="CAACVS010000148">
    <property type="protein sequence ID" value="VEU37959.1"/>
    <property type="molecule type" value="Genomic_DNA"/>
</dbReference>
<dbReference type="GO" id="GO:0016485">
    <property type="term" value="P:protein processing"/>
    <property type="evidence" value="ECO:0007669"/>
    <property type="project" value="TreeGrafter"/>
</dbReference>
<dbReference type="PANTHER" id="PTHR43016:SF13">
    <property type="entry name" value="PRESEQUENCE PROTEASE, MITOCHONDRIAL"/>
    <property type="match status" value="1"/>
</dbReference>
<evidence type="ECO:0000256" key="3">
    <source>
        <dbReference type="ARBA" id="ARBA00007575"/>
    </source>
</evidence>
<dbReference type="GO" id="GO:0004222">
    <property type="term" value="F:metalloendopeptidase activity"/>
    <property type="evidence" value="ECO:0007669"/>
    <property type="project" value="TreeGrafter"/>
</dbReference>
<keyword evidence="5" id="KW-0479">Metal-binding</keyword>
<evidence type="ECO:0000256" key="7">
    <source>
        <dbReference type="ARBA" id="ARBA00022833"/>
    </source>
</evidence>
<evidence type="ECO:0000256" key="1">
    <source>
        <dbReference type="ARBA" id="ARBA00001947"/>
    </source>
</evidence>
<dbReference type="InterPro" id="IPR055130">
    <property type="entry name" value="PreP_C"/>
</dbReference>
<dbReference type="Proteomes" id="UP000291116">
    <property type="component" value="Unassembled WGS sequence"/>
</dbReference>
<evidence type="ECO:0000256" key="8">
    <source>
        <dbReference type="ARBA" id="ARBA00023049"/>
    </source>
</evidence>
<dbReference type="PANTHER" id="PTHR43016">
    <property type="entry name" value="PRESEQUENCE PROTEASE"/>
    <property type="match status" value="1"/>
</dbReference>
<evidence type="ECO:0000256" key="6">
    <source>
        <dbReference type="ARBA" id="ARBA00022801"/>
    </source>
</evidence>
<gene>
    <name evidence="12" type="ORF">PSNMU_V1.4_AUG-EV-PASAV3_0047940</name>
</gene>
<comment type="subcellular location">
    <subcellularLocation>
        <location evidence="2">Mitochondrion</location>
    </subcellularLocation>
</comment>
<name>A0A448Z7F8_9STRA</name>
<keyword evidence="13" id="KW-1185">Reference proteome</keyword>
<reference evidence="12 13" key="1">
    <citation type="submission" date="2019-01" db="EMBL/GenBank/DDBJ databases">
        <authorList>
            <person name="Ferrante I. M."/>
        </authorList>
    </citation>
    <scope>NUCLEOTIDE SEQUENCE [LARGE SCALE GENOMIC DNA]</scope>
    <source>
        <strain evidence="12 13">B856</strain>
    </source>
</reference>
<dbReference type="SUPFAM" id="SSF63411">
    <property type="entry name" value="LuxS/MPP-like metallohydrolase"/>
    <property type="match status" value="4"/>
</dbReference>
<dbReference type="Pfam" id="PF08367">
    <property type="entry name" value="M16C_assoc"/>
    <property type="match status" value="1"/>
</dbReference>
<evidence type="ECO:0000256" key="10">
    <source>
        <dbReference type="SAM" id="Coils"/>
    </source>
</evidence>
<comment type="cofactor">
    <cofactor evidence="1">
        <name>Zn(2+)</name>
        <dbReference type="ChEBI" id="CHEBI:29105"/>
    </cofactor>
</comment>
<dbReference type="AlphaFoldDB" id="A0A448Z7F8"/>
<dbReference type="Pfam" id="PF00675">
    <property type="entry name" value="Peptidase_M16"/>
    <property type="match status" value="1"/>
</dbReference>
<proteinExistence type="inferred from homology"/>
<accession>A0A448Z7F8</accession>
<feature type="coiled-coil region" evidence="10">
    <location>
        <begin position="567"/>
        <end position="602"/>
    </location>
</feature>
<evidence type="ECO:0000256" key="9">
    <source>
        <dbReference type="ARBA" id="ARBA00023128"/>
    </source>
</evidence>
<dbReference type="GO" id="GO:0005739">
    <property type="term" value="C:mitochondrion"/>
    <property type="evidence" value="ECO:0007669"/>
    <property type="project" value="UniProtKB-SubCell"/>
</dbReference>
<keyword evidence="9" id="KW-0496">Mitochondrion</keyword>
<sequence>MLKRVTTLGFKSVLAVAMFAQASFILARRGPAVVTAFSFATSLSTRSFAAASKAFGGNGVRHAFCPRTSAASMKLQMSSVLDGGTDLKEKMIVNHPAYEILQEDFIEEYGAAATLYRHKKSGAELLSVSTDDDNKVFGITFRTPPEDSTGVPHILEHSVLCGSRKYTTKDPFVQLLAGSLQTFLNAFTYPDRTCYVVASQNNKDFYNLISVYADAVFHPRAISDPMVHAQEGWHLELDDKEDPLIYKGVVFNEMKGVYSSPDSLLNRESQRSLYPDTTYGVDSGGDPRVIPDLSFEQFADFHKKFYHPTNSRIYFSGDDDVKARLEIMDSYLDEFDFSPESKPGSVIEWQKKKYTEPKKETHPYPIGEDQPETHMMNINWLLNDEPMSSFDELTIGILDHLLMGTSSSILRKSLMESGFGEAITGGGLSDELLQATFSIGMKGVKREDVPKLENLIIETLEKVAKEGFEADDIASSMNTIEFSLREFNTGSYPKGLSFMLGAMSKWLYDESPTEALKFEKPLAELKEKIADSGSKVFQDMVEKMFIKNSHRTTIEMKPSKTYESELLKEEEDKLKNIKESMNDAEIEKVIETTKKLKELQAAEDSPEDRATIPALEIEDLKREVTEYPIEETKNENDTGITVLRHELGSTSGIAYVNLAVDLSALPVDDIPLLPLMTRMMMETGAGEYDQVALSRRIGTYTGGLGVTTLTTAVHPEGSSQKTVIDGNHLQSKLLVRGKATSDNVGELFALMKTVLTDANFDSQSRVVEMLKETKAGMEAGIGAGGHQAINTRMKARYRVGGYIDEVMGGIAQLDTVRSLLDQAQNDWPSLLARLENMRSTILNENICRDGMVLDITGDKVVLEKVQPSVDQFLTDLPGKSDGEKLPNFYKDEHPWVAPIKKLMNELVPIKDEGFVLPTQVSYVGKSGLLYDNDEESSGSAQVVSKFLKTGYLWDHVRVMGGAYGGFCTFSPFSGFFSYLSYRDPNLSKTLDIYDAAGDAVLSAAEQMKNDPDMLSQAIIGTIGEIDGSLSPDTKGFVSFQRWLVNESPETRQRQRDQIIDTKPEDFEAFGNRLKNMKDASCAVVSSQSGFEAAEKDGKKFILKTIV</sequence>
<dbReference type="InterPro" id="IPR013578">
    <property type="entry name" value="Peptidase_M16C_assoc"/>
</dbReference>
<evidence type="ECO:0000256" key="2">
    <source>
        <dbReference type="ARBA" id="ARBA00004173"/>
    </source>
</evidence>
<dbReference type="Pfam" id="PF05193">
    <property type="entry name" value="Peptidase_M16_C"/>
    <property type="match status" value="1"/>
</dbReference>
<dbReference type="InterPro" id="IPR007863">
    <property type="entry name" value="Peptidase_M16_C"/>
</dbReference>